<gene>
    <name evidence="2" type="ORF">QTO34_016763</name>
</gene>
<protein>
    <submittedName>
        <fullName evidence="2">Uncharacterized protein</fullName>
    </submittedName>
</protein>
<evidence type="ECO:0000256" key="1">
    <source>
        <dbReference type="SAM" id="MobiDB-lite"/>
    </source>
</evidence>
<evidence type="ECO:0000313" key="2">
    <source>
        <dbReference type="EMBL" id="KAK1342010.1"/>
    </source>
</evidence>
<evidence type="ECO:0000313" key="3">
    <source>
        <dbReference type="Proteomes" id="UP001177744"/>
    </source>
</evidence>
<dbReference type="AlphaFoldDB" id="A0AA40I2X8"/>
<proteinExistence type="predicted"/>
<organism evidence="2 3">
    <name type="scientific">Cnephaeus nilssonii</name>
    <name type="common">Northern bat</name>
    <name type="synonym">Eptesicus nilssonii</name>
    <dbReference type="NCBI Taxonomy" id="3371016"/>
    <lineage>
        <taxon>Eukaryota</taxon>
        <taxon>Metazoa</taxon>
        <taxon>Chordata</taxon>
        <taxon>Craniata</taxon>
        <taxon>Vertebrata</taxon>
        <taxon>Euteleostomi</taxon>
        <taxon>Mammalia</taxon>
        <taxon>Eutheria</taxon>
        <taxon>Laurasiatheria</taxon>
        <taxon>Chiroptera</taxon>
        <taxon>Yangochiroptera</taxon>
        <taxon>Vespertilionidae</taxon>
        <taxon>Cnephaeus</taxon>
    </lineage>
</organism>
<sequence>MLRSWRLQSSCPLQQPLQLQLWSQGRPQTQLRPHQHWKKNPPRDPLLVPASEEELPVEASNSRAAC</sequence>
<reference evidence="2" key="1">
    <citation type="submission" date="2023-06" db="EMBL/GenBank/DDBJ databases">
        <title>Reference genome for the Northern bat (Eptesicus nilssonii), a most northern bat species.</title>
        <authorList>
            <person name="Laine V.N."/>
            <person name="Pulliainen A.T."/>
            <person name="Lilley T.M."/>
        </authorList>
    </citation>
    <scope>NUCLEOTIDE SEQUENCE</scope>
    <source>
        <strain evidence="2">BLF_Eptnil</strain>
        <tissue evidence="2">Kidney</tissue>
    </source>
</reference>
<accession>A0AA40I2X8</accession>
<feature type="region of interest" description="Disordered" evidence="1">
    <location>
        <begin position="24"/>
        <end position="66"/>
    </location>
</feature>
<dbReference type="Proteomes" id="UP001177744">
    <property type="component" value="Unassembled WGS sequence"/>
</dbReference>
<name>A0AA40I2X8_CNENI</name>
<dbReference type="EMBL" id="JAULJE010000006">
    <property type="protein sequence ID" value="KAK1342010.1"/>
    <property type="molecule type" value="Genomic_DNA"/>
</dbReference>
<comment type="caution">
    <text evidence="2">The sequence shown here is derived from an EMBL/GenBank/DDBJ whole genome shotgun (WGS) entry which is preliminary data.</text>
</comment>
<keyword evidence="3" id="KW-1185">Reference proteome</keyword>